<name>A0A0C2V2B0_9BACL</name>
<organism evidence="2 3">
    <name type="scientific">Jeotgalibacillus campisalis</name>
    <dbReference type="NCBI Taxonomy" id="220754"/>
    <lineage>
        <taxon>Bacteria</taxon>
        <taxon>Bacillati</taxon>
        <taxon>Bacillota</taxon>
        <taxon>Bacilli</taxon>
        <taxon>Bacillales</taxon>
        <taxon>Caryophanaceae</taxon>
        <taxon>Jeotgalibacillus</taxon>
    </lineage>
</organism>
<dbReference type="Proteomes" id="UP000031972">
    <property type="component" value="Unassembled WGS sequence"/>
</dbReference>
<dbReference type="RefSeq" id="WP_041061524.1">
    <property type="nucleotide sequence ID" value="NZ_JXRR01000022.1"/>
</dbReference>
<reference evidence="2 3" key="1">
    <citation type="submission" date="2015-01" db="EMBL/GenBank/DDBJ databases">
        <title>Jeotgalibacillus campisalis genome sequencing.</title>
        <authorList>
            <person name="Goh K.M."/>
            <person name="Chan K.-G."/>
            <person name="Yaakop A.S."/>
            <person name="Ee R."/>
            <person name="Gan H.M."/>
            <person name="Chan C.S."/>
        </authorList>
    </citation>
    <scope>NUCLEOTIDE SEQUENCE [LARGE SCALE GENOMIC DNA]</scope>
    <source>
        <strain evidence="2 3">SF-57</strain>
    </source>
</reference>
<dbReference type="PATRIC" id="fig|220754.4.peg.3601"/>
<evidence type="ECO:0008006" key="4">
    <source>
        <dbReference type="Google" id="ProtNLM"/>
    </source>
</evidence>
<evidence type="ECO:0000256" key="1">
    <source>
        <dbReference type="SAM" id="SignalP"/>
    </source>
</evidence>
<proteinExistence type="predicted"/>
<dbReference type="OrthoDB" id="9997164at2"/>
<dbReference type="AlphaFoldDB" id="A0A0C2V2B0"/>
<comment type="caution">
    <text evidence="2">The sequence shown here is derived from an EMBL/GenBank/DDBJ whole genome shotgun (WGS) entry which is preliminary data.</text>
</comment>
<feature type="signal peptide" evidence="1">
    <location>
        <begin position="1"/>
        <end position="24"/>
    </location>
</feature>
<gene>
    <name evidence="2" type="ORF">KR50_35900</name>
</gene>
<evidence type="ECO:0000313" key="3">
    <source>
        <dbReference type="Proteomes" id="UP000031972"/>
    </source>
</evidence>
<keyword evidence="1" id="KW-0732">Signal</keyword>
<evidence type="ECO:0000313" key="2">
    <source>
        <dbReference type="EMBL" id="KIL43187.1"/>
    </source>
</evidence>
<sequence>MKLIPVVFLLFFGLAISSYLTTNANSDDPEKSFRDALKNDGFVTLEKAVEQFEKKVEENIILPDIPFDANIKVGKITTEGSLNLKWISTNEIDTRTLWMDVVPIKKELKLNPEKWEILELPNGVKAYYDDNHYYELVLQKGSFHYFINHDKENITKEDFIKMVKRYQ</sequence>
<keyword evidence="3" id="KW-1185">Reference proteome</keyword>
<accession>A0A0C2V2B0</accession>
<protein>
    <recommendedName>
        <fullName evidence="4">DUF4367 domain-containing protein</fullName>
    </recommendedName>
</protein>
<feature type="chain" id="PRO_5002172723" description="DUF4367 domain-containing protein" evidence="1">
    <location>
        <begin position="25"/>
        <end position="167"/>
    </location>
</feature>
<dbReference type="EMBL" id="JXRR01000022">
    <property type="protein sequence ID" value="KIL43187.1"/>
    <property type="molecule type" value="Genomic_DNA"/>
</dbReference>